<feature type="region of interest" description="Disordered" evidence="1">
    <location>
        <begin position="38"/>
        <end position="57"/>
    </location>
</feature>
<dbReference type="EMBL" id="GABZ01003147">
    <property type="protein sequence ID" value="JAA50378.1"/>
    <property type="molecule type" value="mRNA"/>
</dbReference>
<reference evidence="2" key="1">
    <citation type="submission" date="2012-11" db="EMBL/GenBank/DDBJ databases">
        <title>The Vampirome: Transcriptome and Proteome Analysis of the Submandibular and Accessory Glands of the Vampire Bat and Vector of Human Rabies, Desmodus rotundus.</title>
        <authorList>
            <person name="Francischetti I.M.B."/>
            <person name="Assumpcao T.C.F."/>
            <person name="Ma D."/>
            <person name="Vicente E.C."/>
            <person name="Ribeiro J.M.C."/>
        </authorList>
    </citation>
    <scope>NUCLEOTIDE SEQUENCE</scope>
    <source>
        <tissue evidence="2">Salivary gland</tissue>
    </source>
</reference>
<accession>K9IQ23</accession>
<feature type="compositionally biased region" description="Basic residues" evidence="1">
    <location>
        <begin position="46"/>
        <end position="56"/>
    </location>
</feature>
<evidence type="ECO:0000256" key="1">
    <source>
        <dbReference type="SAM" id="MobiDB-lite"/>
    </source>
</evidence>
<dbReference type="AlphaFoldDB" id="K9IQ23"/>
<feature type="non-terminal residue" evidence="2">
    <location>
        <position position="1"/>
    </location>
</feature>
<name>K9IQ23_DESRO</name>
<evidence type="ECO:0000313" key="2">
    <source>
        <dbReference type="EMBL" id="JAA50378.1"/>
    </source>
</evidence>
<protein>
    <submittedName>
        <fullName evidence="2">Uncharacterized protein</fullName>
    </submittedName>
</protein>
<sequence length="84" mass="9253">HTDLLRLTHSELHHWGSSVKGTSGIWGGTEVSGVKVRAGGQLSPRQKGRQSHRASRRVPYLRLHQPAQHCLPRPGDPVTLSHPT</sequence>
<organism evidence="2">
    <name type="scientific">Desmodus rotundus</name>
    <name type="common">Vampire bat</name>
    <dbReference type="NCBI Taxonomy" id="9430"/>
    <lineage>
        <taxon>Eukaryota</taxon>
        <taxon>Metazoa</taxon>
        <taxon>Chordata</taxon>
        <taxon>Craniata</taxon>
        <taxon>Vertebrata</taxon>
        <taxon>Euteleostomi</taxon>
        <taxon>Mammalia</taxon>
        <taxon>Eutheria</taxon>
        <taxon>Laurasiatheria</taxon>
        <taxon>Chiroptera</taxon>
        <taxon>Yangochiroptera</taxon>
        <taxon>Phyllostomidae</taxon>
        <taxon>Desmodontinae</taxon>
        <taxon>Desmodus</taxon>
    </lineage>
</organism>
<proteinExistence type="evidence at transcript level"/>